<proteinExistence type="predicted"/>
<dbReference type="RefSeq" id="WP_171635279.1">
    <property type="nucleotide sequence ID" value="NZ_CAKMMW010000006.1"/>
</dbReference>
<gene>
    <name evidence="1" type="ORF">PAECIP111891_02517</name>
</gene>
<keyword evidence="2" id="KW-1185">Reference proteome</keyword>
<protein>
    <submittedName>
        <fullName evidence="1">Uncharacterized protein</fullName>
    </submittedName>
</protein>
<dbReference type="Proteomes" id="UP000838821">
    <property type="component" value="Unassembled WGS sequence"/>
</dbReference>
<name>A0ABN8GAN5_9BACL</name>
<evidence type="ECO:0000313" key="2">
    <source>
        <dbReference type="Proteomes" id="UP000838821"/>
    </source>
</evidence>
<accession>A0ABN8GAN5</accession>
<dbReference type="EMBL" id="CAKMMW010000006">
    <property type="protein sequence ID" value="CAH1204486.1"/>
    <property type="molecule type" value="Genomic_DNA"/>
</dbReference>
<comment type="caution">
    <text evidence="1">The sequence shown here is derived from an EMBL/GenBank/DDBJ whole genome shotgun (WGS) entry which is preliminary data.</text>
</comment>
<organism evidence="1 2">
    <name type="scientific">Paenibacillus allorhizoplanae</name>
    <dbReference type="NCBI Taxonomy" id="2905648"/>
    <lineage>
        <taxon>Bacteria</taxon>
        <taxon>Bacillati</taxon>
        <taxon>Bacillota</taxon>
        <taxon>Bacilli</taxon>
        <taxon>Bacillales</taxon>
        <taxon>Paenibacillaceae</taxon>
        <taxon>Paenibacillus</taxon>
    </lineage>
</organism>
<reference evidence="1" key="1">
    <citation type="submission" date="2022-01" db="EMBL/GenBank/DDBJ databases">
        <authorList>
            <person name="Criscuolo A."/>
        </authorList>
    </citation>
    <scope>NUCLEOTIDE SEQUENCE</scope>
    <source>
        <strain evidence="1">CIP111891</strain>
    </source>
</reference>
<sequence length="47" mass="5204">MAELLTAAPMQWIDSAHMMNKAEYAKACESRDALFSLGQVFDAIKKA</sequence>
<evidence type="ECO:0000313" key="1">
    <source>
        <dbReference type="EMBL" id="CAH1204486.1"/>
    </source>
</evidence>